<keyword evidence="2" id="KW-0472">Membrane</keyword>
<name>A0A4W5NVG2_9TELE</name>
<keyword evidence="2" id="KW-0812">Transmembrane</keyword>
<sequence>MSWPLVSDMFAGRGWGFMCFLTVGSCLIVGAIFLAHSDPPYPPKEAANLIYIVLDRDEVNLRRSKRQLNIKKKELRIDIGKDITFEVAVDQLGSLAPWVAKSLLMNGRYICMSPCTSWDHVVPHTERTGYVNLHTQYGNRWSIVKSEGFIARRECNKDMGKYCLKVRITLKQAAMEDVGLWYIRFDQNGADRLVAFRVGLNERTHDKTTPNISPHTLNNTKMGGLAGSLVQIVQTMDMKEVLEVETGYKNPNLWLEWIQYTAKTMSKDECYACGTAKPRLSTTPFPLTGFNSPLGLACMVRLFKLPAKGVDGPCKDLHYLYPPVLVSTRSRLPPFVVSEEAYYCFTRTDEKGYQVGCLSSCSYIENVTSVNAMTNRTSNLQPGDFRDQRQARTDI</sequence>
<protein>
    <submittedName>
        <fullName evidence="3">Uncharacterized protein</fullName>
    </submittedName>
</protein>
<dbReference type="GeneTree" id="ENSGT00940000177163"/>
<proteinExistence type="predicted"/>
<feature type="compositionally biased region" description="Basic and acidic residues" evidence="1">
    <location>
        <begin position="384"/>
        <end position="395"/>
    </location>
</feature>
<reference evidence="3" key="2">
    <citation type="submission" date="2025-08" db="UniProtKB">
        <authorList>
            <consortium name="Ensembl"/>
        </authorList>
    </citation>
    <scope>IDENTIFICATION</scope>
</reference>
<keyword evidence="2" id="KW-1133">Transmembrane helix</keyword>
<evidence type="ECO:0000256" key="2">
    <source>
        <dbReference type="SAM" id="Phobius"/>
    </source>
</evidence>
<evidence type="ECO:0000313" key="4">
    <source>
        <dbReference type="Proteomes" id="UP000314982"/>
    </source>
</evidence>
<dbReference type="STRING" id="62062.ENSHHUP00000052889"/>
<dbReference type="AlphaFoldDB" id="A0A4W5NVG2"/>
<dbReference type="Proteomes" id="UP000314982">
    <property type="component" value="Unassembled WGS sequence"/>
</dbReference>
<organism evidence="3 4">
    <name type="scientific">Hucho hucho</name>
    <name type="common">huchen</name>
    <dbReference type="NCBI Taxonomy" id="62062"/>
    <lineage>
        <taxon>Eukaryota</taxon>
        <taxon>Metazoa</taxon>
        <taxon>Chordata</taxon>
        <taxon>Craniata</taxon>
        <taxon>Vertebrata</taxon>
        <taxon>Euteleostomi</taxon>
        <taxon>Actinopterygii</taxon>
        <taxon>Neopterygii</taxon>
        <taxon>Teleostei</taxon>
        <taxon>Protacanthopterygii</taxon>
        <taxon>Salmoniformes</taxon>
        <taxon>Salmonidae</taxon>
        <taxon>Salmoninae</taxon>
        <taxon>Hucho</taxon>
    </lineage>
</organism>
<evidence type="ECO:0000256" key="1">
    <source>
        <dbReference type="SAM" id="MobiDB-lite"/>
    </source>
</evidence>
<evidence type="ECO:0000313" key="3">
    <source>
        <dbReference type="Ensembl" id="ENSHHUP00000052889.1"/>
    </source>
</evidence>
<feature type="region of interest" description="Disordered" evidence="1">
    <location>
        <begin position="375"/>
        <end position="395"/>
    </location>
</feature>
<keyword evidence="4" id="KW-1185">Reference proteome</keyword>
<feature type="transmembrane region" description="Helical" evidence="2">
    <location>
        <begin position="15"/>
        <end position="35"/>
    </location>
</feature>
<reference evidence="3" key="3">
    <citation type="submission" date="2025-09" db="UniProtKB">
        <authorList>
            <consortium name="Ensembl"/>
        </authorList>
    </citation>
    <scope>IDENTIFICATION</scope>
</reference>
<reference evidence="4" key="1">
    <citation type="submission" date="2018-06" db="EMBL/GenBank/DDBJ databases">
        <title>Genome assembly of Danube salmon.</title>
        <authorList>
            <person name="Macqueen D.J."/>
            <person name="Gundappa M.K."/>
        </authorList>
    </citation>
    <scope>NUCLEOTIDE SEQUENCE [LARGE SCALE GENOMIC DNA]</scope>
</reference>
<accession>A0A4W5NVG2</accession>
<dbReference type="Ensembl" id="ENSHHUT00000054741.1">
    <property type="protein sequence ID" value="ENSHHUP00000052889.1"/>
    <property type="gene ID" value="ENSHHUG00000031775.1"/>
</dbReference>